<sequence length="54" mass="6238">MKDSEISTNSFSFYTSVSAMPSSKIKGEPMEIDSYIKYKMLDSELNYYKNVDSH</sequence>
<dbReference type="EMBL" id="JBHSAV010000058">
    <property type="protein sequence ID" value="MFC3977652.1"/>
    <property type="molecule type" value="Genomic_DNA"/>
</dbReference>
<protein>
    <submittedName>
        <fullName evidence="1">Uncharacterized protein</fullName>
    </submittedName>
</protein>
<proteinExistence type="predicted"/>
<gene>
    <name evidence="1" type="ORF">ACFOUP_14795</name>
</gene>
<keyword evidence="2" id="KW-1185">Reference proteome</keyword>
<reference evidence="2" key="1">
    <citation type="journal article" date="2019" name="Int. J. Syst. Evol. Microbiol.">
        <title>The Global Catalogue of Microorganisms (GCM) 10K type strain sequencing project: providing services to taxonomists for standard genome sequencing and annotation.</title>
        <authorList>
            <consortium name="The Broad Institute Genomics Platform"/>
            <consortium name="The Broad Institute Genome Sequencing Center for Infectious Disease"/>
            <person name="Wu L."/>
            <person name="Ma J."/>
        </authorList>
    </citation>
    <scope>NUCLEOTIDE SEQUENCE [LARGE SCALE GENOMIC DNA]</scope>
    <source>
        <strain evidence="2">CECT 8551</strain>
    </source>
</reference>
<dbReference type="RefSeq" id="WP_241297021.1">
    <property type="nucleotide sequence ID" value="NZ_JAKZGR010000017.1"/>
</dbReference>
<name>A0ABV8EMV7_9BACT</name>
<evidence type="ECO:0000313" key="2">
    <source>
        <dbReference type="Proteomes" id="UP001595766"/>
    </source>
</evidence>
<comment type="caution">
    <text evidence="1">The sequence shown here is derived from an EMBL/GenBank/DDBJ whole genome shotgun (WGS) entry which is preliminary data.</text>
</comment>
<dbReference type="Proteomes" id="UP001595766">
    <property type="component" value="Unassembled WGS sequence"/>
</dbReference>
<accession>A0ABV8EMV7</accession>
<organism evidence="1 2">
    <name type="scientific">Belliella kenyensis</name>
    <dbReference type="NCBI Taxonomy" id="1472724"/>
    <lineage>
        <taxon>Bacteria</taxon>
        <taxon>Pseudomonadati</taxon>
        <taxon>Bacteroidota</taxon>
        <taxon>Cytophagia</taxon>
        <taxon>Cytophagales</taxon>
        <taxon>Cyclobacteriaceae</taxon>
        <taxon>Belliella</taxon>
    </lineage>
</organism>
<evidence type="ECO:0000313" key="1">
    <source>
        <dbReference type="EMBL" id="MFC3977652.1"/>
    </source>
</evidence>